<feature type="compositionally biased region" description="Polar residues" evidence="10">
    <location>
        <begin position="277"/>
        <end position="293"/>
    </location>
</feature>
<feature type="compositionally biased region" description="Polar residues" evidence="10">
    <location>
        <begin position="304"/>
        <end position="314"/>
    </location>
</feature>
<keyword evidence="14" id="KW-1185">Reference proteome</keyword>
<keyword evidence="7" id="KW-0206">Cytoskeleton</keyword>
<feature type="region of interest" description="Disordered" evidence="10">
    <location>
        <begin position="418"/>
        <end position="546"/>
    </location>
</feature>
<feature type="domain" description="SH3" evidence="11">
    <location>
        <begin position="330"/>
        <end position="393"/>
    </location>
</feature>
<dbReference type="PANTHER" id="PTHR46218">
    <property type="entry name" value="LASP"/>
    <property type="match status" value="1"/>
</dbReference>
<evidence type="ECO:0000256" key="5">
    <source>
        <dbReference type="ARBA" id="ARBA00022737"/>
    </source>
</evidence>
<dbReference type="SMART" id="SM00326">
    <property type="entry name" value="SH3"/>
    <property type="match status" value="1"/>
</dbReference>
<evidence type="ECO:0000259" key="12">
    <source>
        <dbReference type="PROSITE" id="PS51021"/>
    </source>
</evidence>
<evidence type="ECO:0000256" key="2">
    <source>
        <dbReference type="ARBA" id="ARBA00022443"/>
    </source>
</evidence>
<evidence type="ECO:0000259" key="11">
    <source>
        <dbReference type="PROSITE" id="PS50002"/>
    </source>
</evidence>
<dbReference type="SUPFAM" id="SSF50044">
    <property type="entry name" value="SH3-domain"/>
    <property type="match status" value="1"/>
</dbReference>
<accession>A0A068RIM9</accession>
<dbReference type="PROSITE" id="PS51021">
    <property type="entry name" value="BAR"/>
    <property type="match status" value="1"/>
</dbReference>
<keyword evidence="2 8" id="KW-0728">SH3 domain</keyword>
<feature type="coiled-coil region" evidence="9">
    <location>
        <begin position="133"/>
        <end position="177"/>
    </location>
</feature>
<name>A0A068RIM9_9FUNG</name>
<dbReference type="Pfam" id="PF03114">
    <property type="entry name" value="BAR"/>
    <property type="match status" value="1"/>
</dbReference>
<keyword evidence="4" id="KW-0597">Phosphoprotein</keyword>
<dbReference type="Proteomes" id="UP000027586">
    <property type="component" value="Unassembled WGS sequence"/>
</dbReference>
<dbReference type="InterPro" id="IPR036028">
    <property type="entry name" value="SH3-like_dom_sf"/>
</dbReference>
<feature type="compositionally biased region" description="Low complexity" evidence="10">
    <location>
        <begin position="522"/>
        <end position="534"/>
    </location>
</feature>
<dbReference type="PANTHER" id="PTHR46218:SF2">
    <property type="entry name" value="LIM AND SH3 DOMAIN PROTEIN 1"/>
    <property type="match status" value="1"/>
</dbReference>
<dbReference type="GO" id="GO:0005856">
    <property type="term" value="C:cytoskeleton"/>
    <property type="evidence" value="ECO:0007669"/>
    <property type="project" value="UniProtKB-SubCell"/>
</dbReference>
<evidence type="ECO:0000256" key="3">
    <source>
        <dbReference type="ARBA" id="ARBA00022490"/>
    </source>
</evidence>
<reference evidence="13" key="1">
    <citation type="submission" date="2013-08" db="EMBL/GenBank/DDBJ databases">
        <title>Gene expansion shapes genome architecture in the human pathogen Lichtheimia corymbifera: an evolutionary genomics analysis in the ancient terrestrial Mucorales (Mucoromycotina).</title>
        <authorList>
            <person name="Schwartze V.U."/>
            <person name="Winter S."/>
            <person name="Shelest E."/>
            <person name="Marcet-Houben M."/>
            <person name="Horn F."/>
            <person name="Wehner S."/>
            <person name="Hoffmann K."/>
            <person name="Riege K."/>
            <person name="Sammeth M."/>
            <person name="Nowrousian M."/>
            <person name="Valiante V."/>
            <person name="Linde J."/>
            <person name="Jacobsen I.D."/>
            <person name="Marz M."/>
            <person name="Brakhage A.A."/>
            <person name="Gabaldon T."/>
            <person name="Bocker S."/>
            <person name="Voigt K."/>
        </authorList>
    </citation>
    <scope>NUCLEOTIDE SEQUENCE [LARGE SCALE GENOMIC DNA]</scope>
    <source>
        <strain evidence="13">FSU 9682</strain>
    </source>
</reference>
<dbReference type="GO" id="GO:0051015">
    <property type="term" value="F:actin filament binding"/>
    <property type="evidence" value="ECO:0007669"/>
    <property type="project" value="TreeGrafter"/>
</dbReference>
<dbReference type="GO" id="GO:0005737">
    <property type="term" value="C:cytoplasm"/>
    <property type="evidence" value="ECO:0007669"/>
    <property type="project" value="InterPro"/>
</dbReference>
<comment type="caution">
    <text evidence="13">The sequence shown here is derived from an EMBL/GenBank/DDBJ whole genome shotgun (WGS) entry which is preliminary data.</text>
</comment>
<dbReference type="VEuPathDB" id="FungiDB:LCOR_00610.1"/>
<dbReference type="STRING" id="1263082.A0A068RIM9"/>
<gene>
    <name evidence="13" type="ORF">LCOR_00610.1</name>
</gene>
<feature type="compositionally biased region" description="Low complexity" evidence="10">
    <location>
        <begin position="503"/>
        <end position="514"/>
    </location>
</feature>
<feature type="compositionally biased region" description="Low complexity" evidence="10">
    <location>
        <begin position="418"/>
        <end position="429"/>
    </location>
</feature>
<feature type="domain" description="BAR" evidence="12">
    <location>
        <begin position="13"/>
        <end position="237"/>
    </location>
</feature>
<dbReference type="SMART" id="SM00721">
    <property type="entry name" value="BAR"/>
    <property type="match status" value="1"/>
</dbReference>
<dbReference type="InterPro" id="IPR027267">
    <property type="entry name" value="AH/BAR_dom_sf"/>
</dbReference>
<dbReference type="InterPro" id="IPR051759">
    <property type="entry name" value="LIM-SH3_domain_protein"/>
</dbReference>
<comment type="subcellular location">
    <subcellularLocation>
        <location evidence="1">Cytoplasm</location>
        <location evidence="1">Cytoskeleton</location>
    </subcellularLocation>
</comment>
<keyword evidence="3" id="KW-0963">Cytoplasm</keyword>
<evidence type="ECO:0000313" key="13">
    <source>
        <dbReference type="EMBL" id="CDH48841.1"/>
    </source>
</evidence>
<dbReference type="Gene3D" id="2.30.30.40">
    <property type="entry name" value="SH3 Domains"/>
    <property type="match status" value="1"/>
</dbReference>
<evidence type="ECO:0000256" key="6">
    <source>
        <dbReference type="ARBA" id="ARBA00023203"/>
    </source>
</evidence>
<dbReference type="Pfam" id="PF00018">
    <property type="entry name" value="SH3_1"/>
    <property type="match status" value="1"/>
</dbReference>
<evidence type="ECO:0000313" key="14">
    <source>
        <dbReference type="Proteomes" id="UP000027586"/>
    </source>
</evidence>
<keyword evidence="5" id="KW-0677">Repeat</keyword>
<dbReference type="OrthoDB" id="14167at2759"/>
<evidence type="ECO:0000256" key="4">
    <source>
        <dbReference type="ARBA" id="ARBA00022553"/>
    </source>
</evidence>
<dbReference type="EMBL" id="CBTN010000002">
    <property type="protein sequence ID" value="CDH48841.1"/>
    <property type="molecule type" value="Genomic_DNA"/>
</dbReference>
<organism evidence="13 14">
    <name type="scientific">Lichtheimia corymbifera JMRC:FSU:9682</name>
    <dbReference type="NCBI Taxonomy" id="1263082"/>
    <lineage>
        <taxon>Eukaryota</taxon>
        <taxon>Fungi</taxon>
        <taxon>Fungi incertae sedis</taxon>
        <taxon>Mucoromycota</taxon>
        <taxon>Mucoromycotina</taxon>
        <taxon>Mucoromycetes</taxon>
        <taxon>Mucorales</taxon>
        <taxon>Lichtheimiaceae</taxon>
        <taxon>Lichtheimia</taxon>
    </lineage>
</organism>
<keyword evidence="6" id="KW-0009">Actin-binding</keyword>
<evidence type="ECO:0000256" key="1">
    <source>
        <dbReference type="ARBA" id="ARBA00004245"/>
    </source>
</evidence>
<dbReference type="CDD" id="cd00174">
    <property type="entry name" value="SH3"/>
    <property type="match status" value="1"/>
</dbReference>
<dbReference type="InterPro" id="IPR004148">
    <property type="entry name" value="BAR_dom"/>
</dbReference>
<dbReference type="Gene3D" id="1.20.1270.60">
    <property type="entry name" value="Arfaptin homology (AH) domain/BAR domain"/>
    <property type="match status" value="1"/>
</dbReference>
<evidence type="ECO:0000256" key="10">
    <source>
        <dbReference type="SAM" id="MobiDB-lite"/>
    </source>
</evidence>
<dbReference type="PROSITE" id="PS50002">
    <property type="entry name" value="SH3"/>
    <property type="match status" value="1"/>
</dbReference>
<dbReference type="InterPro" id="IPR001452">
    <property type="entry name" value="SH3_domain"/>
</dbReference>
<sequence>MIKNFGKLKQWTGERLGAAKMTLQTEDFQQLEADTERKRTGFEKVYSASELVHGQLSKKKPSPEDGKTKIYPIQAWGEMWSNHGMAFSEDSPLGAALSNLGEIESRIAMLQDELSSIIKDDYMATLEVGLHEYKEYQALRKKLESRRLDYDAKMGRLQKAKKEKPEWEQEMQASKLKYEETEYDLIQKMVYLQDYEDTHLEALRRVLEAQFTYHSQATELLNNMRSNWDNQIKTLARQTARSPYTNGRSVSASPASTPLSYQNDDYFYGSEGGGGLSTAQQRRPSVRQGSQDSLGLHAPRRVPSSASIRSTNSEPRQPPPMPRRQSQHQPATRRRKAMYDFDGESLEELSFRAGDVITVVEEVDEGWWLGEVEHIGPKRRGIFPVNYTEEITAHRSPPTPARPVIHEEPHAEEIAQDHYYQQQQQQQIYSPPPPAPQVQEDSPFSDHQPSAYTSPPRPVMPSRSSSSVSTPPMPSRSSTYVPLDTKPTAAAQASRTPPPPPASRVSPSVSNSTRRPPPPPVSSSSPQLSTSGSSMRLGPQAHARAVTPAATTINADVPAQPNCHECGCDDFSPNVFKKGHCNNCFHKHQ</sequence>
<feature type="compositionally biased region" description="Polar residues" evidence="10">
    <location>
        <begin position="238"/>
        <end position="263"/>
    </location>
</feature>
<dbReference type="SUPFAM" id="SSF103657">
    <property type="entry name" value="BAR/IMD domain-like"/>
    <property type="match status" value="1"/>
</dbReference>
<protein>
    <submittedName>
        <fullName evidence="13">Bar domain protein</fullName>
    </submittedName>
</protein>
<dbReference type="AlphaFoldDB" id="A0A068RIM9"/>
<feature type="compositionally biased region" description="Polar residues" evidence="10">
    <location>
        <begin position="440"/>
        <end position="452"/>
    </location>
</feature>
<feature type="compositionally biased region" description="Low complexity" evidence="10">
    <location>
        <begin position="460"/>
        <end position="479"/>
    </location>
</feature>
<proteinExistence type="predicted"/>
<dbReference type="PRINTS" id="PR00452">
    <property type="entry name" value="SH3DOMAIN"/>
</dbReference>
<evidence type="ECO:0000256" key="9">
    <source>
        <dbReference type="SAM" id="Coils"/>
    </source>
</evidence>
<evidence type="ECO:0000256" key="7">
    <source>
        <dbReference type="ARBA" id="ARBA00023212"/>
    </source>
</evidence>
<keyword evidence="9" id="KW-0175">Coiled coil</keyword>
<feature type="region of interest" description="Disordered" evidence="10">
    <location>
        <begin position="238"/>
        <end position="335"/>
    </location>
</feature>
<evidence type="ECO:0000256" key="8">
    <source>
        <dbReference type="PROSITE-ProRule" id="PRU00192"/>
    </source>
</evidence>